<dbReference type="SMART" id="SM01189">
    <property type="entry name" value="ELM2"/>
    <property type="match status" value="1"/>
</dbReference>
<keyword evidence="6" id="KW-0238">DNA-binding</keyword>
<dbReference type="GO" id="GO:0005654">
    <property type="term" value="C:nucleoplasm"/>
    <property type="evidence" value="ECO:0007669"/>
    <property type="project" value="TreeGrafter"/>
</dbReference>
<dbReference type="PANTHER" id="PTHR10865">
    <property type="entry name" value="METASTASIS-ASSOCIATED PROTEIN AND MESODERM INDUCTION EARLY RESPONSE PROTEIN"/>
    <property type="match status" value="1"/>
</dbReference>
<protein>
    <submittedName>
        <fullName evidence="12">Mesoderm induction early response protein 1</fullName>
    </submittedName>
</protein>
<dbReference type="Gene3D" id="1.10.10.60">
    <property type="entry name" value="Homeodomain-like"/>
    <property type="match status" value="1"/>
</dbReference>
<name>A0A914BWC1_9BILA</name>
<feature type="region of interest" description="Disordered" evidence="8">
    <location>
        <begin position="376"/>
        <end position="399"/>
    </location>
</feature>
<evidence type="ECO:0000259" key="9">
    <source>
        <dbReference type="PROSITE" id="PS51156"/>
    </source>
</evidence>
<dbReference type="GO" id="GO:0042826">
    <property type="term" value="F:histone deacetylase binding"/>
    <property type="evidence" value="ECO:0007669"/>
    <property type="project" value="TreeGrafter"/>
</dbReference>
<reference evidence="12" key="1">
    <citation type="submission" date="2022-11" db="UniProtKB">
        <authorList>
            <consortium name="WormBaseParasite"/>
        </authorList>
    </citation>
    <scope>IDENTIFICATION</scope>
</reference>
<evidence type="ECO:0000256" key="2">
    <source>
        <dbReference type="ARBA" id="ARBA00022491"/>
    </source>
</evidence>
<feature type="compositionally biased region" description="Acidic residues" evidence="8">
    <location>
        <begin position="12"/>
        <end position="33"/>
    </location>
</feature>
<dbReference type="GO" id="GO:0008270">
    <property type="term" value="F:zinc ion binding"/>
    <property type="evidence" value="ECO:0007669"/>
    <property type="project" value="UniProtKB-KW"/>
</dbReference>
<accession>A0A914BWC1</accession>
<evidence type="ECO:0000256" key="3">
    <source>
        <dbReference type="ARBA" id="ARBA00022723"/>
    </source>
</evidence>
<dbReference type="PROSITE" id="PS51293">
    <property type="entry name" value="SANT"/>
    <property type="match status" value="1"/>
</dbReference>
<evidence type="ECO:0000256" key="6">
    <source>
        <dbReference type="ARBA" id="ARBA00023125"/>
    </source>
</evidence>
<evidence type="ECO:0000256" key="5">
    <source>
        <dbReference type="ARBA" id="ARBA00022833"/>
    </source>
</evidence>
<feature type="region of interest" description="Disordered" evidence="8">
    <location>
        <begin position="65"/>
        <end position="90"/>
    </location>
</feature>
<feature type="compositionally biased region" description="Low complexity" evidence="8">
    <location>
        <begin position="69"/>
        <end position="81"/>
    </location>
</feature>
<evidence type="ECO:0000259" key="10">
    <source>
        <dbReference type="PROSITE" id="PS51293"/>
    </source>
</evidence>
<keyword evidence="11" id="KW-1185">Reference proteome</keyword>
<evidence type="ECO:0000313" key="11">
    <source>
        <dbReference type="Proteomes" id="UP000887540"/>
    </source>
</evidence>
<dbReference type="AlphaFoldDB" id="A0A914BWC1"/>
<dbReference type="SUPFAM" id="SSF46689">
    <property type="entry name" value="Homeodomain-like"/>
    <property type="match status" value="1"/>
</dbReference>
<dbReference type="GO" id="GO:0003677">
    <property type="term" value="F:DNA binding"/>
    <property type="evidence" value="ECO:0007669"/>
    <property type="project" value="UniProtKB-KW"/>
</dbReference>
<dbReference type="Pfam" id="PF01448">
    <property type="entry name" value="ELM2"/>
    <property type="match status" value="1"/>
</dbReference>
<dbReference type="Proteomes" id="UP000887540">
    <property type="component" value="Unplaced"/>
</dbReference>
<dbReference type="InterPro" id="IPR040138">
    <property type="entry name" value="MIER/MTA"/>
</dbReference>
<feature type="domain" description="SANT" evidence="10">
    <location>
        <begin position="262"/>
        <end position="308"/>
    </location>
</feature>
<dbReference type="InterPro" id="IPR000949">
    <property type="entry name" value="ELM2_dom"/>
</dbReference>
<dbReference type="PANTHER" id="PTHR10865:SF28">
    <property type="entry name" value="ELM2 DOMAIN-CONTAINING PROTEIN"/>
    <property type="match status" value="1"/>
</dbReference>
<keyword evidence="5" id="KW-0862">Zinc</keyword>
<keyword evidence="4" id="KW-0863">Zinc-finger</keyword>
<dbReference type="InterPro" id="IPR017884">
    <property type="entry name" value="SANT_dom"/>
</dbReference>
<dbReference type="GO" id="GO:0003714">
    <property type="term" value="F:transcription corepressor activity"/>
    <property type="evidence" value="ECO:0007669"/>
    <property type="project" value="TreeGrafter"/>
</dbReference>
<sequence>MDDESSKNSYSDDYEEDEDENYEDDEGTLEEEESLPKDDVNELNELQAESEMSIEELRRKYYGELAAESTSVQVTSTTRTSSSRRNRGITAIETTKEVVVEYADSTEPGSSSKSSHQLTYFTEDMLRDDEPDEEYKPPEYWKKVIRVGKMYQAQIPAMLSDEKIGVSGEDDRAVPVWKPLPQLTDDKIDRYLLDCYTEAKEEAIKENQGEEPGPPKIIPDDEDALYALFRENYNLRKAQRQMPFSPANATKLTYKGPWTSFSEDECALFEEGLRTTGKKFHLIQANYLPMRNVGELVQFYYTWKKTERYDMFVKRLMAQKEDPNCTDYMDSIVDQIESSTQVVTTSFTSSGSLHSTLLLNSIVSSTTSEAVKIQNQNGSSSHTATNNAMVGQLDPVNKN</sequence>
<keyword evidence="3" id="KW-0479">Metal-binding</keyword>
<evidence type="ECO:0000256" key="4">
    <source>
        <dbReference type="ARBA" id="ARBA00022771"/>
    </source>
</evidence>
<keyword evidence="7" id="KW-0539">Nucleus</keyword>
<dbReference type="GO" id="GO:0000122">
    <property type="term" value="P:negative regulation of transcription by RNA polymerase II"/>
    <property type="evidence" value="ECO:0007669"/>
    <property type="project" value="TreeGrafter"/>
</dbReference>
<comment type="subcellular location">
    <subcellularLocation>
        <location evidence="1">Nucleus</location>
    </subcellularLocation>
</comment>
<organism evidence="11 12">
    <name type="scientific">Acrobeloides nanus</name>
    <dbReference type="NCBI Taxonomy" id="290746"/>
    <lineage>
        <taxon>Eukaryota</taxon>
        <taxon>Metazoa</taxon>
        <taxon>Ecdysozoa</taxon>
        <taxon>Nematoda</taxon>
        <taxon>Chromadorea</taxon>
        <taxon>Rhabditida</taxon>
        <taxon>Tylenchina</taxon>
        <taxon>Cephalobomorpha</taxon>
        <taxon>Cephaloboidea</taxon>
        <taxon>Cephalobidae</taxon>
        <taxon>Acrobeloides</taxon>
    </lineage>
</organism>
<feature type="domain" description="ELM2" evidence="9">
    <location>
        <begin position="143"/>
        <end position="246"/>
    </location>
</feature>
<evidence type="ECO:0000256" key="7">
    <source>
        <dbReference type="ARBA" id="ARBA00023242"/>
    </source>
</evidence>
<feature type="compositionally biased region" description="Polar residues" evidence="8">
    <location>
        <begin position="376"/>
        <end position="389"/>
    </location>
</feature>
<proteinExistence type="predicted"/>
<dbReference type="WBParaSite" id="ACRNAN_Path_1137.g4389.t1">
    <property type="protein sequence ID" value="ACRNAN_Path_1137.g4389.t1"/>
    <property type="gene ID" value="ACRNAN_Path_1137.g4389"/>
</dbReference>
<evidence type="ECO:0000313" key="12">
    <source>
        <dbReference type="WBParaSite" id="ACRNAN_Path_1137.g4389.t1"/>
    </source>
</evidence>
<evidence type="ECO:0000256" key="1">
    <source>
        <dbReference type="ARBA" id="ARBA00004123"/>
    </source>
</evidence>
<dbReference type="PROSITE" id="PS51156">
    <property type="entry name" value="ELM2"/>
    <property type="match status" value="1"/>
</dbReference>
<dbReference type="FunFam" id="1.10.10.60:FF:000012">
    <property type="entry name" value="Metastasis-associated 1 family, member 3"/>
    <property type="match status" value="1"/>
</dbReference>
<feature type="region of interest" description="Disordered" evidence="8">
    <location>
        <begin position="1"/>
        <end position="53"/>
    </location>
</feature>
<dbReference type="Gene3D" id="4.10.1240.50">
    <property type="match status" value="1"/>
</dbReference>
<dbReference type="InterPro" id="IPR009057">
    <property type="entry name" value="Homeodomain-like_sf"/>
</dbReference>
<keyword evidence="2" id="KW-0678">Repressor</keyword>
<evidence type="ECO:0000256" key="8">
    <source>
        <dbReference type="SAM" id="MobiDB-lite"/>
    </source>
</evidence>